<dbReference type="Proteomes" id="UP000694388">
    <property type="component" value="Unplaced"/>
</dbReference>
<evidence type="ECO:0000256" key="2">
    <source>
        <dbReference type="SAM" id="MobiDB-lite"/>
    </source>
</evidence>
<name>A0A8C4QCD8_EPTBU</name>
<evidence type="ECO:0000256" key="1">
    <source>
        <dbReference type="ARBA" id="ARBA00025778"/>
    </source>
</evidence>
<dbReference type="AlphaFoldDB" id="A0A8C4QCD8"/>
<feature type="compositionally biased region" description="Basic and acidic residues" evidence="2">
    <location>
        <begin position="151"/>
        <end position="161"/>
    </location>
</feature>
<feature type="compositionally biased region" description="Polar residues" evidence="2">
    <location>
        <begin position="32"/>
        <end position="46"/>
    </location>
</feature>
<protein>
    <submittedName>
        <fullName evidence="3">Zgc:113363</fullName>
    </submittedName>
</protein>
<dbReference type="GeneTree" id="ENSGT00940000158685"/>
<organism evidence="3 4">
    <name type="scientific">Eptatretus burgeri</name>
    <name type="common">Inshore hagfish</name>
    <dbReference type="NCBI Taxonomy" id="7764"/>
    <lineage>
        <taxon>Eukaryota</taxon>
        <taxon>Metazoa</taxon>
        <taxon>Chordata</taxon>
        <taxon>Craniata</taxon>
        <taxon>Vertebrata</taxon>
        <taxon>Cyclostomata</taxon>
        <taxon>Myxini</taxon>
        <taxon>Myxiniformes</taxon>
        <taxon>Myxinidae</taxon>
        <taxon>Eptatretinae</taxon>
        <taxon>Eptatretus</taxon>
    </lineage>
</organism>
<feature type="region of interest" description="Disordered" evidence="2">
    <location>
        <begin position="1"/>
        <end position="161"/>
    </location>
</feature>
<keyword evidence="4" id="KW-1185">Reference proteome</keyword>
<sequence>MSATKKPGTLSHQEKVGACNAIDHQAHEISKAATTRMQSNASNGTEETLGEKVAARTETGIGQDVHPLLEDSPGQQSDTSHEEASTSTQGKSPNSSKIPNGQPDVHSGGQLNGQPRAPRMKDEKQPVLSAPRPSRIAEAQRVPGSENPGSNRRDKATSKSIVNHEKPEETEDCCVHCILACLFCEFLSLCNLMCSCATCGACDDACCTGVGEDCGDDCSCDCDCGLLEGCCDSADCLEICFECCGICISS</sequence>
<evidence type="ECO:0000313" key="4">
    <source>
        <dbReference type="Proteomes" id="UP000694388"/>
    </source>
</evidence>
<accession>A0A8C4QCD8</accession>
<dbReference type="Ensembl" id="ENSEBUT00000013536.1">
    <property type="protein sequence ID" value="ENSEBUP00000012960.1"/>
    <property type="gene ID" value="ENSEBUG00000008213.1"/>
</dbReference>
<dbReference type="PANTHER" id="PTHR15304">
    <property type="entry name" value="MYOD FAMILY INHIBITOR"/>
    <property type="match status" value="1"/>
</dbReference>
<feature type="compositionally biased region" description="Polar residues" evidence="2">
    <location>
        <begin position="85"/>
        <end position="99"/>
    </location>
</feature>
<proteinExistence type="inferred from homology"/>
<dbReference type="Ensembl" id="ENSEBUT00000013546.1">
    <property type="protein sequence ID" value="ENSEBUP00000012970.1"/>
    <property type="gene ID" value="ENSEBUG00000008213.1"/>
</dbReference>
<evidence type="ECO:0000313" key="3">
    <source>
        <dbReference type="Ensembl" id="ENSEBUP00000012960.1"/>
    </source>
</evidence>
<dbReference type="GO" id="GO:0010468">
    <property type="term" value="P:regulation of gene expression"/>
    <property type="evidence" value="ECO:0007669"/>
    <property type="project" value="UniProtKB-ARBA"/>
</dbReference>
<comment type="similarity">
    <text evidence="1">Belongs to the MDFI family.</text>
</comment>
<dbReference type="Pfam" id="PF15316">
    <property type="entry name" value="MDFI"/>
    <property type="match status" value="1"/>
</dbReference>
<dbReference type="InterPro" id="IPR026134">
    <property type="entry name" value="MDFI/MDFIC"/>
</dbReference>
<reference evidence="3" key="1">
    <citation type="submission" date="2025-05" db="UniProtKB">
        <authorList>
            <consortium name="Ensembl"/>
        </authorList>
    </citation>
    <scope>IDENTIFICATION</scope>
</reference>